<feature type="domain" description="HTH psq-type" evidence="4">
    <location>
        <begin position="29"/>
        <end position="65"/>
    </location>
</feature>
<dbReference type="PANTHER" id="PTHR19303">
    <property type="entry name" value="TRANSPOSON"/>
    <property type="match status" value="1"/>
</dbReference>
<accession>A0AAV1KXL7</accession>
<evidence type="ECO:0000259" key="3">
    <source>
        <dbReference type="Pfam" id="PF03184"/>
    </source>
</evidence>
<reference evidence="5 6" key="1">
    <citation type="submission" date="2023-11" db="EMBL/GenBank/DDBJ databases">
        <authorList>
            <person name="Hedman E."/>
            <person name="Englund M."/>
            <person name="Stromberg M."/>
            <person name="Nyberg Akerstrom W."/>
            <person name="Nylinder S."/>
            <person name="Jareborg N."/>
            <person name="Kallberg Y."/>
            <person name="Kronander E."/>
        </authorList>
    </citation>
    <scope>NUCLEOTIDE SEQUENCE [LARGE SCALE GENOMIC DNA]</scope>
</reference>
<protein>
    <recommendedName>
        <fullName evidence="7">Transposase</fullName>
    </recommendedName>
</protein>
<evidence type="ECO:0000313" key="6">
    <source>
        <dbReference type="Proteomes" id="UP001314205"/>
    </source>
</evidence>
<comment type="caution">
    <text evidence="5">The sequence shown here is derived from an EMBL/GenBank/DDBJ whole genome shotgun (WGS) entry which is preliminary data.</text>
</comment>
<evidence type="ECO:0000259" key="4">
    <source>
        <dbReference type="Pfam" id="PF05225"/>
    </source>
</evidence>
<dbReference type="InterPro" id="IPR050863">
    <property type="entry name" value="CenT-Element_Derived"/>
</dbReference>
<dbReference type="InterPro" id="IPR036397">
    <property type="entry name" value="RNaseH_sf"/>
</dbReference>
<dbReference type="InterPro" id="IPR007889">
    <property type="entry name" value="HTH_Psq"/>
</dbReference>
<proteinExistence type="predicted"/>
<dbReference type="GO" id="GO:0005634">
    <property type="term" value="C:nucleus"/>
    <property type="evidence" value="ECO:0007669"/>
    <property type="project" value="UniProtKB-SubCell"/>
</dbReference>
<evidence type="ECO:0000256" key="1">
    <source>
        <dbReference type="ARBA" id="ARBA00004123"/>
    </source>
</evidence>
<evidence type="ECO:0000313" key="5">
    <source>
        <dbReference type="EMBL" id="CAK1586531.1"/>
    </source>
</evidence>
<feature type="domain" description="DDE-1" evidence="3">
    <location>
        <begin position="216"/>
        <end position="363"/>
    </location>
</feature>
<sequence>MNNTKPKNTRKRNRKLGSRAYRNYSEKMLELAVDMVENSRMSSREAKKRFGIPRRTILNKVKKIHLKPAGGQKKLTEEEEEKLANVLLASADYGSPMSKMDIKMLVYKYVEKNSRTDLFDGKLPSDTWVEGFLNRHRSILTIRTTQNIKKVRAEKGLEEMEQFYTNLRETLNGVPPMNILNYDETNLSDNPGTSKCVFRRGVKHPERILNNTKSCISIMFTASAAGTCLPIYVVYKASNLYSEWLEGGPAGTRYNCSKSGWFDTSSFEDYFKTIVVDWARQISGPKVVIGDNSSSHINIEVVELCQKHNIRLVFLPPNSTHLTQPLDVAYFGPLKREWKKILLDYKWKNPGQTTLNKKHFPKLLAQLLENMKHKESHNIISGFRATGIWPVNPRNVFKRIPEYFEDSEYGFDTTLLDYLKESRAAKPMQVKRNKKLRTEPGKSVCADDISKVNILLTVRKKSSVRKNKEDTIKINQERETEDIMASWDTENEIYLDEITGEVIRREETIKYDMPSTSEIIAWAKPALRPRFSPVVYNPSTLDALSIKIINIHLSSPAHDTNAQLSDVCVLNKKMINDSQNKPFVAYAENDIPDCLRSNSSSKSKVIITSDVKVTPKQMKNIKKKIKLGTEVIGKSALQMKILTKKVGNESGNVVLYEKNKRKRENSANGRKTKVAKRKKLRSYYCETSSESDILSIANTDDSEYETFDEYVSTCLQEIDNKENCEPENFTAPFGFNDITYFTSDVDLREEDWVVVKFATKKSIKHFVGRVLYIKNSTPTVKFARKVKNAKDGKVIFTYPNVEDVSEVNRDDVEIVLPPPSISRRGQILFDVTFNSSYNIQ</sequence>
<dbReference type="InterPro" id="IPR009057">
    <property type="entry name" value="Homeodomain-like_sf"/>
</dbReference>
<dbReference type="Proteomes" id="UP001314205">
    <property type="component" value="Unassembled WGS sequence"/>
</dbReference>
<dbReference type="Gene3D" id="3.30.420.10">
    <property type="entry name" value="Ribonuclease H-like superfamily/Ribonuclease H"/>
    <property type="match status" value="1"/>
</dbReference>
<keyword evidence="6" id="KW-1185">Reference proteome</keyword>
<dbReference type="Gene3D" id="1.10.10.60">
    <property type="entry name" value="Homeodomain-like"/>
    <property type="match status" value="1"/>
</dbReference>
<dbReference type="Pfam" id="PF05225">
    <property type="entry name" value="HTH_psq"/>
    <property type="match status" value="1"/>
</dbReference>
<comment type="subcellular location">
    <subcellularLocation>
        <location evidence="1">Nucleus</location>
    </subcellularLocation>
</comment>
<evidence type="ECO:0008006" key="7">
    <source>
        <dbReference type="Google" id="ProtNLM"/>
    </source>
</evidence>
<dbReference type="PANTHER" id="PTHR19303:SF57">
    <property type="entry name" value="HTH CENPB-TYPE DOMAIN-CONTAINING PROTEIN"/>
    <property type="match status" value="1"/>
</dbReference>
<dbReference type="EMBL" id="CAVLGL010000080">
    <property type="protein sequence ID" value="CAK1586531.1"/>
    <property type="molecule type" value="Genomic_DNA"/>
</dbReference>
<gene>
    <name evidence="5" type="ORF">PARMNEM_LOCUS7471</name>
</gene>
<dbReference type="SUPFAM" id="SSF46689">
    <property type="entry name" value="Homeodomain-like"/>
    <property type="match status" value="1"/>
</dbReference>
<name>A0AAV1KXL7_9NEOP</name>
<feature type="region of interest" description="Disordered" evidence="2">
    <location>
        <begin position="1"/>
        <end position="20"/>
    </location>
</feature>
<dbReference type="AlphaFoldDB" id="A0AAV1KXL7"/>
<organism evidence="5 6">
    <name type="scientific">Parnassius mnemosyne</name>
    <name type="common">clouded apollo</name>
    <dbReference type="NCBI Taxonomy" id="213953"/>
    <lineage>
        <taxon>Eukaryota</taxon>
        <taxon>Metazoa</taxon>
        <taxon>Ecdysozoa</taxon>
        <taxon>Arthropoda</taxon>
        <taxon>Hexapoda</taxon>
        <taxon>Insecta</taxon>
        <taxon>Pterygota</taxon>
        <taxon>Neoptera</taxon>
        <taxon>Endopterygota</taxon>
        <taxon>Lepidoptera</taxon>
        <taxon>Glossata</taxon>
        <taxon>Ditrysia</taxon>
        <taxon>Papilionoidea</taxon>
        <taxon>Papilionidae</taxon>
        <taxon>Parnassiinae</taxon>
        <taxon>Parnassini</taxon>
        <taxon>Parnassius</taxon>
        <taxon>Driopa</taxon>
    </lineage>
</organism>
<dbReference type="GO" id="GO:0003677">
    <property type="term" value="F:DNA binding"/>
    <property type="evidence" value="ECO:0007669"/>
    <property type="project" value="InterPro"/>
</dbReference>
<feature type="compositionally biased region" description="Basic residues" evidence="2">
    <location>
        <begin position="7"/>
        <end position="17"/>
    </location>
</feature>
<dbReference type="InterPro" id="IPR004875">
    <property type="entry name" value="DDE_SF_endonuclease_dom"/>
</dbReference>
<dbReference type="Pfam" id="PF03184">
    <property type="entry name" value="DDE_1"/>
    <property type="match status" value="1"/>
</dbReference>
<evidence type="ECO:0000256" key="2">
    <source>
        <dbReference type="SAM" id="MobiDB-lite"/>
    </source>
</evidence>